<dbReference type="InterPro" id="IPR011662">
    <property type="entry name" value="Secretin/TonB_short_N"/>
</dbReference>
<dbReference type="STRING" id="658457.SAMN05216601_10522"/>
<evidence type="ECO:0000259" key="14">
    <source>
        <dbReference type="SMART" id="SM00965"/>
    </source>
</evidence>
<gene>
    <name evidence="15" type="ORF">SAMN05216601_10522</name>
</gene>
<dbReference type="PANTHER" id="PTHR30069">
    <property type="entry name" value="TONB-DEPENDENT OUTER MEMBRANE RECEPTOR"/>
    <property type="match status" value="1"/>
</dbReference>
<dbReference type="Pfam" id="PF07715">
    <property type="entry name" value="Plug"/>
    <property type="match status" value="1"/>
</dbReference>
<evidence type="ECO:0000256" key="6">
    <source>
        <dbReference type="ARBA" id="ARBA00022692"/>
    </source>
</evidence>
<evidence type="ECO:0000313" key="15">
    <source>
        <dbReference type="EMBL" id="SFP05968.1"/>
    </source>
</evidence>
<dbReference type="SUPFAM" id="SSF56935">
    <property type="entry name" value="Porins"/>
    <property type="match status" value="1"/>
</dbReference>
<dbReference type="PANTHER" id="PTHR30069:SF41">
    <property type="entry name" value="HEME_HEMOPEXIN UTILIZATION PROTEIN C"/>
    <property type="match status" value="1"/>
</dbReference>
<evidence type="ECO:0000256" key="12">
    <source>
        <dbReference type="PROSITE-ProRule" id="PRU01360"/>
    </source>
</evidence>
<evidence type="ECO:0000313" key="16">
    <source>
        <dbReference type="Proteomes" id="UP000182400"/>
    </source>
</evidence>
<proteinExistence type="inferred from homology"/>
<dbReference type="InterPro" id="IPR039426">
    <property type="entry name" value="TonB-dep_rcpt-like"/>
</dbReference>
<dbReference type="InterPro" id="IPR037066">
    <property type="entry name" value="Plug_dom_sf"/>
</dbReference>
<dbReference type="NCBIfam" id="TIGR01785">
    <property type="entry name" value="TonB-hemin"/>
    <property type="match status" value="1"/>
</dbReference>
<keyword evidence="3 12" id="KW-0813">Transport</keyword>
<dbReference type="Gene3D" id="2.170.130.10">
    <property type="entry name" value="TonB-dependent receptor, plug domain"/>
    <property type="match status" value="1"/>
</dbReference>
<evidence type="ECO:0000256" key="10">
    <source>
        <dbReference type="ARBA" id="ARBA00023136"/>
    </source>
</evidence>
<dbReference type="Proteomes" id="UP000182400">
    <property type="component" value="Unassembled WGS sequence"/>
</dbReference>
<dbReference type="Pfam" id="PF00593">
    <property type="entry name" value="TonB_dep_Rec_b-barrel"/>
    <property type="match status" value="1"/>
</dbReference>
<keyword evidence="7" id="KW-0732">Signal</keyword>
<feature type="domain" description="Secretin/TonB short N-terminal" evidence="14">
    <location>
        <begin position="91"/>
        <end position="142"/>
    </location>
</feature>
<dbReference type="InterPro" id="IPR036942">
    <property type="entry name" value="Beta-barrel_TonB_sf"/>
</dbReference>
<dbReference type="InterPro" id="IPR012910">
    <property type="entry name" value="Plug_dom"/>
</dbReference>
<keyword evidence="8" id="KW-0408">Iron</keyword>
<dbReference type="EMBL" id="FOWP01000005">
    <property type="protein sequence ID" value="SFP05968.1"/>
    <property type="molecule type" value="Genomic_DNA"/>
</dbReference>
<keyword evidence="10 12" id="KW-0472">Membrane</keyword>
<dbReference type="InterPro" id="IPR011276">
    <property type="entry name" value="TonB_haem/Hb_rcpt"/>
</dbReference>
<dbReference type="Pfam" id="PF07660">
    <property type="entry name" value="STN"/>
    <property type="match status" value="1"/>
</dbReference>
<evidence type="ECO:0000256" key="7">
    <source>
        <dbReference type="ARBA" id="ARBA00022729"/>
    </source>
</evidence>
<dbReference type="InterPro" id="IPR000531">
    <property type="entry name" value="Beta-barrel_TonB"/>
</dbReference>
<comment type="similarity">
    <text evidence="2 12 13">Belongs to the TonB-dependent receptor family.</text>
</comment>
<dbReference type="NCBIfam" id="TIGR01786">
    <property type="entry name" value="TonB-hemlactrns"/>
    <property type="match status" value="1"/>
</dbReference>
<evidence type="ECO:0000256" key="8">
    <source>
        <dbReference type="ARBA" id="ARBA00023004"/>
    </source>
</evidence>
<dbReference type="GO" id="GO:0015344">
    <property type="term" value="F:siderophore uptake transmembrane transporter activity"/>
    <property type="evidence" value="ECO:0007669"/>
    <property type="project" value="TreeGrafter"/>
</dbReference>
<evidence type="ECO:0000256" key="3">
    <source>
        <dbReference type="ARBA" id="ARBA00022448"/>
    </source>
</evidence>
<keyword evidence="6 12" id="KW-0812">Transmembrane</keyword>
<protein>
    <submittedName>
        <fullName evidence="15">Heme acquisition protein HasR</fullName>
    </submittedName>
</protein>
<sequence length="939" mass="104924">MLLVIFITNKNSLEPVVSHRRCVVPPTLRRYGPAPLLGGVALGVAMALSSSVVAAEPAGKTALAQRQVVAFDIPAQPLDRAALAFAEQAGVQVFFDSARLQGFASTALKGRYSLDEALRRLLGTAPVDYRFDEAQQVTLTRRARADEQTLQLQSTTVQGQRLSERQETYLQPRSVAVIDREQIDRRPPRHVADMLEETSGVYTAVNQRDPGLSVNIRGVQDYGRVNMNIDGMRQNFSVNGHQQRNGVMFVDPEFISSVEIDKGTSAGMGGAGVLGGIASFNTVEAREFLGEGKEFGGRLRAGHGIGELGNGTYFNGSALFAFGNEVGDVLLGVSERHFGDYRAGTNDKDNLGTQINLRQFYPAAWEDWLNSEVGEMDSVTRSRLFKLGLNLPADQRLQLSYMEYDTDSKDAWVYRTSDGQSVYYRRNGTSDVIARNTALDYSYSPDDDLIDFKAKLYYVSTRQDRWNAGSTASQSSGNWYPDYTDKYRTDTWGLQLQNTSRFYLGDVHQFAVTYGSEVFRDTFSPETTRTPSTNETAYPYIKGATPEGERTMASLFGQVVYDYDDWLTFDAGLRYDRYRLEGDTGLTVWMLPEGQFTASNNVERSLVFDVDREEGRFSPTLGIAVKPGLDWLQLYTRWGKGWRPPAVTEAFMSGRPHGGGGSEQVYPNPFLEAERSHNWEVGFNIFKESLLRDGDHLGIKVAYFDTRIDNFSFMDVNVSVPGRTVGGIGLGRSAYQNNQEQTRFRGVEYNLDYDAGDYYGRLSYTHMIGSNDFCSKEFYMGGAQERVQVGTVPGFIQVGPIQIPVQVPLYEAQPNDELNDLITCSQIMGNASYMPADRGSLTLGMRFLDRRLDVGARLRYSAGNGENLTNHTYSQIDQALWPQYEVYDLYASYWMTSSLNLALSMENVTDQAYFVAMGDANNLSLARGRTLTGMLEYRF</sequence>
<organism evidence="15 16">
    <name type="scientific">Ectopseudomonas composti</name>
    <dbReference type="NCBI Taxonomy" id="658457"/>
    <lineage>
        <taxon>Bacteria</taxon>
        <taxon>Pseudomonadati</taxon>
        <taxon>Pseudomonadota</taxon>
        <taxon>Gammaproteobacteria</taxon>
        <taxon>Pseudomonadales</taxon>
        <taxon>Pseudomonadaceae</taxon>
        <taxon>Ectopseudomonas</taxon>
    </lineage>
</organism>
<dbReference type="GO" id="GO:0044718">
    <property type="term" value="P:siderophore transmembrane transport"/>
    <property type="evidence" value="ECO:0007669"/>
    <property type="project" value="TreeGrafter"/>
</dbReference>
<keyword evidence="9 13" id="KW-0798">TonB box</keyword>
<reference evidence="15 16" key="1">
    <citation type="submission" date="2016-10" db="EMBL/GenBank/DDBJ databases">
        <authorList>
            <person name="de Groot N.N."/>
        </authorList>
    </citation>
    <scope>NUCLEOTIDE SEQUENCE [LARGE SCALE GENOMIC DNA]</scope>
    <source>
        <strain evidence="15 16">CCUG 59231</strain>
    </source>
</reference>
<comment type="subcellular location">
    <subcellularLocation>
        <location evidence="1 12">Cell outer membrane</location>
        <topology evidence="1 12">Multi-pass membrane protein</topology>
    </subcellularLocation>
</comment>
<keyword evidence="11 12" id="KW-0998">Cell outer membrane</keyword>
<dbReference type="SMART" id="SM00965">
    <property type="entry name" value="STN"/>
    <property type="match status" value="1"/>
</dbReference>
<evidence type="ECO:0000256" key="2">
    <source>
        <dbReference type="ARBA" id="ARBA00009810"/>
    </source>
</evidence>
<name>A0A1I5M8K4_9GAMM</name>
<accession>A0A1I5M8K4</accession>
<dbReference type="PROSITE" id="PS52016">
    <property type="entry name" value="TONB_DEPENDENT_REC_3"/>
    <property type="match status" value="1"/>
</dbReference>
<dbReference type="Gene3D" id="2.40.170.20">
    <property type="entry name" value="TonB-dependent receptor, beta-barrel domain"/>
    <property type="match status" value="1"/>
</dbReference>
<dbReference type="InterPro" id="IPR010949">
    <property type="entry name" value="TonB_Hb/transfer/lactofer_rcpt"/>
</dbReference>
<dbReference type="GO" id="GO:0015232">
    <property type="term" value="F:heme transmembrane transporter activity"/>
    <property type="evidence" value="ECO:0007669"/>
    <property type="project" value="InterPro"/>
</dbReference>
<evidence type="ECO:0000256" key="4">
    <source>
        <dbReference type="ARBA" id="ARBA00022452"/>
    </source>
</evidence>
<keyword evidence="5" id="KW-0406">Ion transport</keyword>
<evidence type="ECO:0000256" key="13">
    <source>
        <dbReference type="RuleBase" id="RU003357"/>
    </source>
</evidence>
<keyword evidence="5" id="KW-0410">Iron transport</keyword>
<keyword evidence="4 12" id="KW-1134">Transmembrane beta strand</keyword>
<dbReference type="AlphaFoldDB" id="A0A1I5M8K4"/>
<evidence type="ECO:0000256" key="1">
    <source>
        <dbReference type="ARBA" id="ARBA00004571"/>
    </source>
</evidence>
<evidence type="ECO:0000256" key="5">
    <source>
        <dbReference type="ARBA" id="ARBA00022496"/>
    </source>
</evidence>
<dbReference type="Gene3D" id="3.55.50.30">
    <property type="match status" value="1"/>
</dbReference>
<dbReference type="GO" id="GO:0009279">
    <property type="term" value="C:cell outer membrane"/>
    <property type="evidence" value="ECO:0007669"/>
    <property type="project" value="UniProtKB-SubCell"/>
</dbReference>
<evidence type="ECO:0000256" key="11">
    <source>
        <dbReference type="ARBA" id="ARBA00023237"/>
    </source>
</evidence>
<evidence type="ECO:0000256" key="9">
    <source>
        <dbReference type="ARBA" id="ARBA00023077"/>
    </source>
</evidence>